<dbReference type="EMBL" id="QYUO01000001">
    <property type="protein sequence ID" value="RJF97737.1"/>
    <property type="molecule type" value="Genomic_DNA"/>
</dbReference>
<dbReference type="Proteomes" id="UP000265955">
    <property type="component" value="Unassembled WGS sequence"/>
</dbReference>
<keyword evidence="2" id="KW-1185">Reference proteome</keyword>
<gene>
    <name evidence="1" type="ORF">D3871_03775</name>
</gene>
<evidence type="ECO:0000313" key="1">
    <source>
        <dbReference type="EMBL" id="RJF97737.1"/>
    </source>
</evidence>
<organism evidence="1 2">
    <name type="scientific">Noviherbaspirillum saxi</name>
    <dbReference type="NCBI Taxonomy" id="2320863"/>
    <lineage>
        <taxon>Bacteria</taxon>
        <taxon>Pseudomonadati</taxon>
        <taxon>Pseudomonadota</taxon>
        <taxon>Betaproteobacteria</taxon>
        <taxon>Burkholderiales</taxon>
        <taxon>Oxalobacteraceae</taxon>
        <taxon>Noviherbaspirillum</taxon>
    </lineage>
</organism>
<proteinExistence type="predicted"/>
<name>A0A3A3FNF4_9BURK</name>
<evidence type="ECO:0000313" key="2">
    <source>
        <dbReference type="Proteomes" id="UP000265955"/>
    </source>
</evidence>
<dbReference type="InterPro" id="IPR036388">
    <property type="entry name" value="WH-like_DNA-bd_sf"/>
</dbReference>
<dbReference type="Gene3D" id="1.10.10.10">
    <property type="entry name" value="Winged helix-like DNA-binding domain superfamily/Winged helix DNA-binding domain"/>
    <property type="match status" value="1"/>
</dbReference>
<protein>
    <submittedName>
        <fullName evidence="1">Uncharacterized protein</fullName>
    </submittedName>
</protein>
<dbReference type="AlphaFoldDB" id="A0A3A3FNF4"/>
<dbReference type="RefSeq" id="WP_147376741.1">
    <property type="nucleotide sequence ID" value="NZ_QYUO01000001.1"/>
</dbReference>
<comment type="caution">
    <text evidence="1">The sequence shown here is derived from an EMBL/GenBank/DDBJ whole genome shotgun (WGS) entry which is preliminary data.</text>
</comment>
<accession>A0A3A3FNF4</accession>
<reference evidence="2" key="1">
    <citation type="submission" date="2018-09" db="EMBL/GenBank/DDBJ databases">
        <authorList>
            <person name="Zhu H."/>
        </authorList>
    </citation>
    <scope>NUCLEOTIDE SEQUENCE [LARGE SCALE GENOMIC DNA]</scope>
    <source>
        <strain evidence="2">K1R23-30</strain>
    </source>
</reference>
<dbReference type="OrthoDB" id="8776949at2"/>
<sequence length="178" mass="19172">MNTEMAERPAIQEFLFGDALLHTRFSCAIDLLGRLIMANPGALTAAALAEASGQPVRNVRSLLANLQAFGLVHPDTRQKDAWYCSVNSGSLTLADVFRSVAAVKPESSAPRKLASQDAAHAAARIGVDLLLMQATMAINQVVLQHLQSFDLGKLKAVSTRDTYRVPASRTRAYVAEPL</sequence>